<keyword evidence="4" id="KW-0479">Metal-binding</keyword>
<name>A0A840AAD0_9PROT</name>
<dbReference type="InterPro" id="IPR011249">
    <property type="entry name" value="Metalloenz_LuxS/M16"/>
</dbReference>
<comment type="cofactor">
    <cofactor evidence="1">
        <name>Zn(2+)</name>
        <dbReference type="ChEBI" id="CHEBI:29105"/>
    </cofactor>
</comment>
<gene>
    <name evidence="12" type="ORF">GGQ83_000902</name>
</gene>
<keyword evidence="6" id="KW-0862">Zinc</keyword>
<evidence type="ECO:0000256" key="8">
    <source>
        <dbReference type="RuleBase" id="RU004447"/>
    </source>
</evidence>
<evidence type="ECO:0000259" key="11">
    <source>
        <dbReference type="Pfam" id="PF05193"/>
    </source>
</evidence>
<dbReference type="InterPro" id="IPR050626">
    <property type="entry name" value="Peptidase_M16"/>
</dbReference>
<dbReference type="InterPro" id="IPR007863">
    <property type="entry name" value="Peptidase_M16_C"/>
</dbReference>
<evidence type="ECO:0000256" key="5">
    <source>
        <dbReference type="ARBA" id="ARBA00022801"/>
    </source>
</evidence>
<protein>
    <submittedName>
        <fullName evidence="12">Zinc protease</fullName>
        <ecNumber evidence="12">3.4.24.-</ecNumber>
    </submittedName>
</protein>
<organism evidence="12 13">
    <name type="scientific">Roseococcus suduntuyensis</name>
    <dbReference type="NCBI Taxonomy" id="455361"/>
    <lineage>
        <taxon>Bacteria</taxon>
        <taxon>Pseudomonadati</taxon>
        <taxon>Pseudomonadota</taxon>
        <taxon>Alphaproteobacteria</taxon>
        <taxon>Acetobacterales</taxon>
        <taxon>Roseomonadaceae</taxon>
        <taxon>Roseococcus</taxon>
    </lineage>
</organism>
<dbReference type="PANTHER" id="PTHR43690">
    <property type="entry name" value="NARDILYSIN"/>
    <property type="match status" value="1"/>
</dbReference>
<dbReference type="PROSITE" id="PS51318">
    <property type="entry name" value="TAT"/>
    <property type="match status" value="1"/>
</dbReference>
<keyword evidence="5 12" id="KW-0378">Hydrolase</keyword>
<evidence type="ECO:0000256" key="9">
    <source>
        <dbReference type="SAM" id="SignalP"/>
    </source>
</evidence>
<dbReference type="RefSeq" id="WP_242535008.1">
    <property type="nucleotide sequence ID" value="NZ_JACIDJ010000001.1"/>
</dbReference>
<dbReference type="Gene3D" id="3.30.830.10">
    <property type="entry name" value="Metalloenzyme, LuxS/M16 peptidase-like"/>
    <property type="match status" value="2"/>
</dbReference>
<dbReference type="Proteomes" id="UP000553193">
    <property type="component" value="Unassembled WGS sequence"/>
</dbReference>
<feature type="domain" description="Peptidase M16 C-terminal" evidence="11">
    <location>
        <begin position="220"/>
        <end position="400"/>
    </location>
</feature>
<dbReference type="InterPro" id="IPR001431">
    <property type="entry name" value="Pept_M16_Zn_BS"/>
</dbReference>
<evidence type="ECO:0000256" key="6">
    <source>
        <dbReference type="ARBA" id="ARBA00022833"/>
    </source>
</evidence>
<dbReference type="GO" id="GO:0046872">
    <property type="term" value="F:metal ion binding"/>
    <property type="evidence" value="ECO:0007669"/>
    <property type="project" value="UniProtKB-KW"/>
</dbReference>
<dbReference type="EMBL" id="JACIDJ010000001">
    <property type="protein sequence ID" value="MBB3897476.1"/>
    <property type="molecule type" value="Genomic_DNA"/>
</dbReference>
<dbReference type="AlphaFoldDB" id="A0A840AAD0"/>
<keyword evidence="13" id="KW-1185">Reference proteome</keyword>
<dbReference type="Pfam" id="PF00675">
    <property type="entry name" value="Peptidase_M16"/>
    <property type="match status" value="1"/>
</dbReference>
<sequence length="471" mass="50934">MRRMIALTRRTALKGAAASLALPALATPREGLAQAATTPLRTARRGPDQPLFGAVTWTLDNGLRVVLAENRRAPVAAHYLYVAAGSGEDPAGKSGIAHYLEHMMFKGSPNVPSGAFSRVVAREGGQDNAFTSRDMTAYFQTVEASRLPLMMRLEADRLASPLMPPDEYEAERAVVLEERRQVIESNPRSRFREEFDATLWGPQHWRGRPIIGWEDEIRAITRQDMIDFHARFYAPSNCTLVVAGDVREADLRRWAEEFYGPVPSRPEVTRDRAAPPEAAGEARLIRRDPGVREPSFLRTFAAPSATWGDRSLHDALDVLAHLLGGGAGSRIHKALVEEGLAVGAGASYSGQVLGVGSFFLYASPRPGVSPERIEQALNTVLSELLDSGATEAELRRSIRQETAGALLALDGLGAAPRMLGGALSIGLPLDAVEFWPQRLASVTLEQVNAAARQVLGTPGANMAGWLLPGDA</sequence>
<feature type="signal peptide" evidence="9">
    <location>
        <begin position="1"/>
        <end position="26"/>
    </location>
</feature>
<evidence type="ECO:0000313" key="13">
    <source>
        <dbReference type="Proteomes" id="UP000553193"/>
    </source>
</evidence>
<keyword evidence="9" id="KW-0732">Signal</keyword>
<dbReference type="EC" id="3.4.24.-" evidence="12"/>
<dbReference type="PROSITE" id="PS00143">
    <property type="entry name" value="INSULINASE"/>
    <property type="match status" value="1"/>
</dbReference>
<reference evidence="12 13" key="1">
    <citation type="submission" date="2020-08" db="EMBL/GenBank/DDBJ databases">
        <title>Genomic Encyclopedia of Type Strains, Phase IV (KMG-IV): sequencing the most valuable type-strain genomes for metagenomic binning, comparative biology and taxonomic classification.</title>
        <authorList>
            <person name="Goeker M."/>
        </authorList>
    </citation>
    <scope>NUCLEOTIDE SEQUENCE [LARGE SCALE GENOMIC DNA]</scope>
    <source>
        <strain evidence="12 13">DSM 19979</strain>
    </source>
</reference>
<accession>A0A840AAD0</accession>
<dbReference type="PANTHER" id="PTHR43690:SF17">
    <property type="entry name" value="PROTEIN YHJJ"/>
    <property type="match status" value="1"/>
</dbReference>
<dbReference type="InterPro" id="IPR011765">
    <property type="entry name" value="Pept_M16_N"/>
</dbReference>
<dbReference type="InterPro" id="IPR006311">
    <property type="entry name" value="TAT_signal"/>
</dbReference>
<feature type="domain" description="Peptidase M16 N-terminal" evidence="10">
    <location>
        <begin position="64"/>
        <end position="200"/>
    </location>
</feature>
<keyword evidence="3 12" id="KW-0645">Protease</keyword>
<evidence type="ECO:0000256" key="4">
    <source>
        <dbReference type="ARBA" id="ARBA00022723"/>
    </source>
</evidence>
<evidence type="ECO:0000313" key="12">
    <source>
        <dbReference type="EMBL" id="MBB3897476.1"/>
    </source>
</evidence>
<evidence type="ECO:0000256" key="7">
    <source>
        <dbReference type="ARBA" id="ARBA00023049"/>
    </source>
</evidence>
<keyword evidence="7" id="KW-0482">Metalloprotease</keyword>
<comment type="caution">
    <text evidence="12">The sequence shown here is derived from an EMBL/GenBank/DDBJ whole genome shotgun (WGS) entry which is preliminary data.</text>
</comment>
<dbReference type="Pfam" id="PF05193">
    <property type="entry name" value="Peptidase_M16_C"/>
    <property type="match status" value="1"/>
</dbReference>
<comment type="similarity">
    <text evidence="2 8">Belongs to the peptidase M16 family.</text>
</comment>
<proteinExistence type="inferred from homology"/>
<evidence type="ECO:0000256" key="3">
    <source>
        <dbReference type="ARBA" id="ARBA00022670"/>
    </source>
</evidence>
<evidence type="ECO:0000256" key="2">
    <source>
        <dbReference type="ARBA" id="ARBA00007261"/>
    </source>
</evidence>
<evidence type="ECO:0000256" key="1">
    <source>
        <dbReference type="ARBA" id="ARBA00001947"/>
    </source>
</evidence>
<dbReference type="GO" id="GO:0006508">
    <property type="term" value="P:proteolysis"/>
    <property type="evidence" value="ECO:0007669"/>
    <property type="project" value="UniProtKB-KW"/>
</dbReference>
<evidence type="ECO:0000259" key="10">
    <source>
        <dbReference type="Pfam" id="PF00675"/>
    </source>
</evidence>
<feature type="chain" id="PRO_5032490487" evidence="9">
    <location>
        <begin position="27"/>
        <end position="471"/>
    </location>
</feature>
<dbReference type="SUPFAM" id="SSF63411">
    <property type="entry name" value="LuxS/MPP-like metallohydrolase"/>
    <property type="match status" value="2"/>
</dbReference>
<dbReference type="GO" id="GO:0004222">
    <property type="term" value="F:metalloendopeptidase activity"/>
    <property type="evidence" value="ECO:0007669"/>
    <property type="project" value="InterPro"/>
</dbReference>